<proteinExistence type="predicted"/>
<feature type="compositionally biased region" description="Gly residues" evidence="1">
    <location>
        <begin position="188"/>
        <end position="200"/>
    </location>
</feature>
<feature type="compositionally biased region" description="Low complexity" evidence="1">
    <location>
        <begin position="178"/>
        <end position="187"/>
    </location>
</feature>
<feature type="region of interest" description="Disordered" evidence="1">
    <location>
        <begin position="124"/>
        <end position="222"/>
    </location>
</feature>
<keyword evidence="3" id="KW-1185">Reference proteome</keyword>
<sequence>MALVLGFAASTVAGAEADTRPVVVIAEGDASAWATELRQAIGRELRTQAIAPEDPRAKTSRGTLLVSLSTADEEVLVRYKPVQGSEIARRVRAPADHARAVRATTLLAGNLVRNEAQEILDAARKPQGPATGAASGSVPGATPNPTAEDEAAKAADAGAGDAGAKPGEGDPHAPAPGDPHAAKPGDPAGQGGPAGQGAAGKPGDAPGANPPTSLTPPPLATKLTPIERPCVKRHAGEPFMPIIGSLVHPVATNFNRPHARTAFALSLIYGRAGQIKGADIGVASNVDCDVEGAQMQLAVSRVGGEVRGFQLSGLASIADETVKGVQASLVFDRANRVEGLQIGGVNVAKEVDGAQMGVVNIARNADGPQLGLSNAAENVPVQIGIVNVGRKVAYAQIGLVNVASDADVQVGFFSFSKTSYIRPVAWIGSSTYRSINAGVRFDTRWVYAQLYFGYVDGSKVNDFVTGGALGFHVLKPDQEGFLLDLENGTQQRFGEKTEENDNLRQMAHIVAGWRVSKRLAFFAGMGIVFAQRKSDSFVGPDVLAGTIF</sequence>
<evidence type="ECO:0000256" key="1">
    <source>
        <dbReference type="SAM" id="MobiDB-lite"/>
    </source>
</evidence>
<organism evidence="2 3">
    <name type="scientific">Pendulispora albinea</name>
    <dbReference type="NCBI Taxonomy" id="2741071"/>
    <lineage>
        <taxon>Bacteria</taxon>
        <taxon>Pseudomonadati</taxon>
        <taxon>Myxococcota</taxon>
        <taxon>Myxococcia</taxon>
        <taxon>Myxococcales</taxon>
        <taxon>Sorangiineae</taxon>
        <taxon>Pendulisporaceae</taxon>
        <taxon>Pendulispora</taxon>
    </lineage>
</organism>
<protein>
    <submittedName>
        <fullName evidence="2">Uncharacterized protein</fullName>
    </submittedName>
</protein>
<feature type="compositionally biased region" description="Low complexity" evidence="1">
    <location>
        <begin position="154"/>
        <end position="165"/>
    </location>
</feature>
<dbReference type="EMBL" id="CP089984">
    <property type="protein sequence ID" value="WXB14039.1"/>
    <property type="molecule type" value="Genomic_DNA"/>
</dbReference>
<feature type="compositionally biased region" description="Low complexity" evidence="1">
    <location>
        <begin position="201"/>
        <end position="212"/>
    </location>
</feature>
<evidence type="ECO:0000313" key="2">
    <source>
        <dbReference type="EMBL" id="WXB14039.1"/>
    </source>
</evidence>
<evidence type="ECO:0000313" key="3">
    <source>
        <dbReference type="Proteomes" id="UP001370348"/>
    </source>
</evidence>
<gene>
    <name evidence="2" type="ORF">LZC94_40195</name>
</gene>
<dbReference type="RefSeq" id="WP_394823656.1">
    <property type="nucleotide sequence ID" value="NZ_CP089984.1"/>
</dbReference>
<dbReference type="Proteomes" id="UP001370348">
    <property type="component" value="Chromosome"/>
</dbReference>
<name>A0ABZ2LWQ1_9BACT</name>
<accession>A0ABZ2LWQ1</accession>
<reference evidence="2 3" key="1">
    <citation type="submission" date="2021-12" db="EMBL/GenBank/DDBJ databases">
        <title>Discovery of the Pendulisporaceae a myxobacterial family with distinct sporulation behavior and unique specialized metabolism.</title>
        <authorList>
            <person name="Garcia R."/>
            <person name="Popoff A."/>
            <person name="Bader C.D."/>
            <person name="Loehr J."/>
            <person name="Walesch S."/>
            <person name="Walt C."/>
            <person name="Boldt J."/>
            <person name="Bunk B."/>
            <person name="Haeckl F.J.F.P.J."/>
            <person name="Gunesch A.P."/>
            <person name="Birkelbach J."/>
            <person name="Nuebel U."/>
            <person name="Pietschmann T."/>
            <person name="Bach T."/>
            <person name="Mueller R."/>
        </authorList>
    </citation>
    <scope>NUCLEOTIDE SEQUENCE [LARGE SCALE GENOMIC DNA]</scope>
    <source>
        <strain evidence="2 3">MSr11954</strain>
    </source>
</reference>